<comment type="caution">
    <text evidence="1">The sequence shown here is derived from an EMBL/GenBank/DDBJ whole genome shotgun (WGS) entry which is preliminary data.</text>
</comment>
<keyword evidence="2" id="KW-1185">Reference proteome</keyword>
<evidence type="ECO:0000313" key="1">
    <source>
        <dbReference type="EMBL" id="SMC74174.1"/>
    </source>
</evidence>
<sequence>MLNQFSRTQLLLGPEAMEHLAECRVAVFGVGGVGGYAVEALTRSGIGSLDLIDDDKVCLTNLNRQIHATRSTVGKYKVDVAEQRIHDINPDCKVTTYKTFYLPETQDQFDFTQYDYIIDAIDTVKGKLALVEQAKAAGTPIICAMGAGNKLDPTAFRVADIYKTSVCPLARVMRTECRKRRIKHLKVVYSTEKPVRPLEDPSISCRKHCICPPGTRKCTVRRDIPGSTAFVPAAAGLIIAGEVIKDLCADYIRQNEENR</sequence>
<dbReference type="EMBL" id="FWXZ01000004">
    <property type="protein sequence ID" value="SMC74174.1"/>
    <property type="molecule type" value="Genomic_DNA"/>
</dbReference>
<reference evidence="1" key="1">
    <citation type="submission" date="2017-04" db="EMBL/GenBank/DDBJ databases">
        <authorList>
            <person name="Varghese N."/>
            <person name="Submissions S."/>
        </authorList>
    </citation>
    <scope>NUCLEOTIDE SEQUENCE</scope>
    <source>
        <strain evidence="1">WTE2008</strain>
    </source>
</reference>
<proteinExistence type="predicted"/>
<gene>
    <name evidence="1" type="ORF">SAMN06297397_2314</name>
</gene>
<name>A0AC61PN86_9FIRM</name>
<accession>A0AC61PN86</accession>
<organism evidence="1 2">
    <name type="scientific">Aristaeella lactis</name>
    <dbReference type="NCBI Taxonomy" id="3046383"/>
    <lineage>
        <taxon>Bacteria</taxon>
        <taxon>Bacillati</taxon>
        <taxon>Bacillota</taxon>
        <taxon>Clostridia</taxon>
        <taxon>Eubacteriales</taxon>
        <taxon>Aristaeellaceae</taxon>
        <taxon>Aristaeella</taxon>
    </lineage>
</organism>
<protein>
    <submittedName>
        <fullName evidence="1">tRNA A37 threonylcarbamoyladenosine dehydratase</fullName>
    </submittedName>
</protein>
<dbReference type="Proteomes" id="UP000192328">
    <property type="component" value="Unassembled WGS sequence"/>
</dbReference>
<evidence type="ECO:0000313" key="2">
    <source>
        <dbReference type="Proteomes" id="UP000192328"/>
    </source>
</evidence>